<name>A0AAV6PKK9_SOLSE</name>
<gene>
    <name evidence="1" type="ORF">JOB18_011425</name>
</gene>
<evidence type="ECO:0000313" key="1">
    <source>
        <dbReference type="EMBL" id="KAG7465435.1"/>
    </source>
</evidence>
<organism evidence="1 2">
    <name type="scientific">Solea senegalensis</name>
    <name type="common">Senegalese sole</name>
    <dbReference type="NCBI Taxonomy" id="28829"/>
    <lineage>
        <taxon>Eukaryota</taxon>
        <taxon>Metazoa</taxon>
        <taxon>Chordata</taxon>
        <taxon>Craniata</taxon>
        <taxon>Vertebrata</taxon>
        <taxon>Euteleostomi</taxon>
        <taxon>Actinopterygii</taxon>
        <taxon>Neopterygii</taxon>
        <taxon>Teleostei</taxon>
        <taxon>Neoteleostei</taxon>
        <taxon>Acanthomorphata</taxon>
        <taxon>Carangaria</taxon>
        <taxon>Pleuronectiformes</taxon>
        <taxon>Pleuronectoidei</taxon>
        <taxon>Soleidae</taxon>
        <taxon>Solea</taxon>
    </lineage>
</organism>
<proteinExistence type="predicted"/>
<evidence type="ECO:0000313" key="2">
    <source>
        <dbReference type="Proteomes" id="UP000693946"/>
    </source>
</evidence>
<protein>
    <submittedName>
        <fullName evidence="1">Uncharacterized protein</fullName>
    </submittedName>
</protein>
<dbReference type="AlphaFoldDB" id="A0AAV6PKK9"/>
<reference evidence="1 2" key="1">
    <citation type="journal article" date="2021" name="Sci. Rep.">
        <title>Chromosome anchoring in Senegalese sole (Solea senegalensis) reveals sex-associated markers and genome rearrangements in flatfish.</title>
        <authorList>
            <person name="Guerrero-Cozar I."/>
            <person name="Gomez-Garrido J."/>
            <person name="Berbel C."/>
            <person name="Martinez-Blanch J.F."/>
            <person name="Alioto T."/>
            <person name="Claros M.G."/>
            <person name="Gagnaire P.A."/>
            <person name="Manchado M."/>
        </authorList>
    </citation>
    <scope>NUCLEOTIDE SEQUENCE [LARGE SCALE GENOMIC DNA]</scope>
    <source>
        <strain evidence="1">Sse05_10M</strain>
    </source>
</reference>
<accession>A0AAV6PKK9</accession>
<dbReference type="EMBL" id="JAGKHQ010000734">
    <property type="protein sequence ID" value="KAG7465435.1"/>
    <property type="molecule type" value="Genomic_DNA"/>
</dbReference>
<sequence>MASPRCLHSARLPRYKGSSNEAPSCCTEETVGPLGKQNDVEQRRTRRITAPAPRRRRVSFSTDAALYYLCSASADEFGCLRYQNLILMICALSNETETRVNVAKKATTAFLIFVFARDENVKMYISGYLNYHETKATVKVASPEAGDKQRLKEPYPQCVKLSPKCHLVEMLHRSWLTDSVSCQTSAFKQLTAALVAPSASQLSRSTALTHIYTHTHTLSEQAQPSAVSRVRRSGFSGGIPSAYSPRDGSDICIDYRCMMSSISRQA</sequence>
<comment type="caution">
    <text evidence="1">The sequence shown here is derived from an EMBL/GenBank/DDBJ whole genome shotgun (WGS) entry which is preliminary data.</text>
</comment>
<dbReference type="Proteomes" id="UP000693946">
    <property type="component" value="Unassembled WGS sequence"/>
</dbReference>
<keyword evidence="2" id="KW-1185">Reference proteome</keyword>